<protein>
    <recommendedName>
        <fullName evidence="1">DUF1638 domain-containing protein</fullName>
    </recommendedName>
</protein>
<dbReference type="STRING" id="867904.Metho_0025"/>
<dbReference type="EMBL" id="CP003362">
    <property type="protein sequence ID" value="AGB48323.1"/>
    <property type="molecule type" value="Genomic_DNA"/>
</dbReference>
<dbReference type="Proteomes" id="UP000010866">
    <property type="component" value="Chromosome"/>
</dbReference>
<dbReference type="InterPro" id="IPR012437">
    <property type="entry name" value="DUF1638"/>
</dbReference>
<sequence length="273" mass="30567">MTLMSIIACRIFEDEIVHLIKNDSQITRILVVDSLDAAGILRKLSENNIDHTVCSPNDIEDLMHNEQDTNDTNYCILVNILGFSLDASPQLLKESVYKEISIMSVYADTILVFYGLCGNVLGNLNRDFAHLSCPVHILREEDGEIIDDCIGASLGGREPYLKALKETGGEGVYFLTPMGAAFWKEMAVIARLTNDPDNTVMTKIVFDYAGYKNVGKINTGLVYEESFDAKVEEFAQAFDFRIVDMQGTIRIAEQSYQRAKDSITKKRADLNEI</sequence>
<dbReference type="Pfam" id="PF07796">
    <property type="entry name" value="DUF1638"/>
    <property type="match status" value="1"/>
</dbReference>
<dbReference type="RefSeq" id="WP_015323494.1">
    <property type="nucleotide sequence ID" value="NC_019977.1"/>
</dbReference>
<feature type="domain" description="DUF1638" evidence="1">
    <location>
        <begin position="81"/>
        <end position="254"/>
    </location>
</feature>
<gene>
    <name evidence="2" type="ordered locus">Metho_0025</name>
</gene>
<evidence type="ECO:0000259" key="1">
    <source>
        <dbReference type="Pfam" id="PF07796"/>
    </source>
</evidence>
<evidence type="ECO:0000313" key="3">
    <source>
        <dbReference type="Proteomes" id="UP000010866"/>
    </source>
</evidence>
<name>L0KW99_METHD</name>
<dbReference type="HOGENOM" id="CLU_091961_0_0_2"/>
<dbReference type="GeneID" id="14407724"/>
<organism evidence="2 3">
    <name type="scientific">Methanomethylovorans hollandica (strain DSM 15978 / NBRC 107637 / DMS1)</name>
    <dbReference type="NCBI Taxonomy" id="867904"/>
    <lineage>
        <taxon>Archaea</taxon>
        <taxon>Methanobacteriati</taxon>
        <taxon>Methanobacteriota</taxon>
        <taxon>Stenosarchaea group</taxon>
        <taxon>Methanomicrobia</taxon>
        <taxon>Methanosarcinales</taxon>
        <taxon>Methanosarcinaceae</taxon>
        <taxon>Methanomethylovorans</taxon>
    </lineage>
</organism>
<accession>L0KW99</accession>
<reference evidence="3" key="1">
    <citation type="submission" date="2012-02" db="EMBL/GenBank/DDBJ databases">
        <title>Complete sequence of chromosome of Methanomethylovorans hollandica DSM 15978.</title>
        <authorList>
            <person name="Lucas S."/>
            <person name="Copeland A."/>
            <person name="Lapidus A."/>
            <person name="Glavina del Rio T."/>
            <person name="Dalin E."/>
            <person name="Tice H."/>
            <person name="Bruce D."/>
            <person name="Goodwin L."/>
            <person name="Pitluck S."/>
            <person name="Peters L."/>
            <person name="Mikhailova N."/>
            <person name="Held B."/>
            <person name="Kyrpides N."/>
            <person name="Mavromatis K."/>
            <person name="Ivanova N."/>
            <person name="Brettin T."/>
            <person name="Detter J.C."/>
            <person name="Han C."/>
            <person name="Larimer F."/>
            <person name="Land M."/>
            <person name="Hauser L."/>
            <person name="Markowitz V."/>
            <person name="Cheng J.-F."/>
            <person name="Hugenholtz P."/>
            <person name="Woyke T."/>
            <person name="Wu D."/>
            <person name="Spring S."/>
            <person name="Schroeder M."/>
            <person name="Brambilla E."/>
            <person name="Klenk H.-P."/>
            <person name="Eisen J.A."/>
        </authorList>
    </citation>
    <scope>NUCLEOTIDE SEQUENCE [LARGE SCALE GENOMIC DNA]</scope>
    <source>
        <strain evidence="3">DSM 15978 / NBRC 107637 / DMS1</strain>
    </source>
</reference>
<evidence type="ECO:0000313" key="2">
    <source>
        <dbReference type="EMBL" id="AGB48323.1"/>
    </source>
</evidence>
<dbReference type="AlphaFoldDB" id="L0KW99"/>
<proteinExistence type="predicted"/>
<dbReference type="KEGG" id="mhz:Metho_0025"/>
<dbReference type="OrthoDB" id="53190at2157"/>
<keyword evidence="3" id="KW-1185">Reference proteome</keyword>